<dbReference type="InterPro" id="IPR055170">
    <property type="entry name" value="GFO_IDH_MocA-like_dom"/>
</dbReference>
<evidence type="ECO:0000313" key="6">
    <source>
        <dbReference type="EMBL" id="MEJ5944222.1"/>
    </source>
</evidence>
<comment type="similarity">
    <text evidence="1">Belongs to the Gfo/Idh/MocA family.</text>
</comment>
<protein>
    <submittedName>
        <fullName evidence="6">Gfo/Idh/MocA family oxidoreductase</fullName>
    </submittedName>
</protein>
<dbReference type="InterPro" id="IPR050984">
    <property type="entry name" value="Gfo/Idh/MocA_domain"/>
</dbReference>
<dbReference type="SUPFAM" id="SSF51735">
    <property type="entry name" value="NAD(P)-binding Rossmann-fold domains"/>
    <property type="match status" value="1"/>
</dbReference>
<dbReference type="Pfam" id="PF01408">
    <property type="entry name" value="GFO_IDH_MocA"/>
    <property type="match status" value="1"/>
</dbReference>
<comment type="caution">
    <text evidence="6">The sequence shown here is derived from an EMBL/GenBank/DDBJ whole genome shotgun (WGS) entry which is preliminary data.</text>
</comment>
<keyword evidence="2" id="KW-0560">Oxidoreductase</keyword>
<dbReference type="Gene3D" id="3.40.50.720">
    <property type="entry name" value="NAD(P)-binding Rossmann-like Domain"/>
    <property type="match status" value="1"/>
</dbReference>
<organism evidence="6 7">
    <name type="scientific">Pseudokineococcus basanitobsidens</name>
    <dbReference type="NCBI Taxonomy" id="1926649"/>
    <lineage>
        <taxon>Bacteria</taxon>
        <taxon>Bacillati</taxon>
        <taxon>Actinomycetota</taxon>
        <taxon>Actinomycetes</taxon>
        <taxon>Kineosporiales</taxon>
        <taxon>Kineosporiaceae</taxon>
        <taxon>Pseudokineococcus</taxon>
    </lineage>
</organism>
<evidence type="ECO:0000259" key="4">
    <source>
        <dbReference type="Pfam" id="PF01408"/>
    </source>
</evidence>
<dbReference type="Gene3D" id="3.30.360.10">
    <property type="entry name" value="Dihydrodipicolinate Reductase, domain 2"/>
    <property type="match status" value="1"/>
</dbReference>
<dbReference type="RefSeq" id="WP_339573613.1">
    <property type="nucleotide sequence ID" value="NZ_JBBIAA010000002.1"/>
</dbReference>
<feature type="domain" description="Gfo/Idh/MocA-like oxidoreductase N-terminal" evidence="4">
    <location>
        <begin position="22"/>
        <end position="138"/>
    </location>
</feature>
<evidence type="ECO:0000313" key="7">
    <source>
        <dbReference type="Proteomes" id="UP001387100"/>
    </source>
</evidence>
<evidence type="ECO:0000256" key="3">
    <source>
        <dbReference type="SAM" id="MobiDB-lite"/>
    </source>
</evidence>
<evidence type="ECO:0000256" key="1">
    <source>
        <dbReference type="ARBA" id="ARBA00010928"/>
    </source>
</evidence>
<accession>A0ABU8RGL1</accession>
<dbReference type="SUPFAM" id="SSF55347">
    <property type="entry name" value="Glyceraldehyde-3-phosphate dehydrogenase-like, C-terminal domain"/>
    <property type="match status" value="1"/>
</dbReference>
<reference evidence="6 7" key="1">
    <citation type="journal article" date="2017" name="Int. J. Syst. Evol. Microbiol.">
        <title>Pseudokineococcus basanitobsidens sp. nov., isolated from volcanic rock.</title>
        <authorList>
            <person name="Lee D.W."/>
            <person name="Park M.Y."/>
            <person name="Kim J.J."/>
            <person name="Kim B.S."/>
        </authorList>
    </citation>
    <scope>NUCLEOTIDE SEQUENCE [LARGE SCALE GENOMIC DNA]</scope>
    <source>
        <strain evidence="6 7">DSM 103726</strain>
    </source>
</reference>
<dbReference type="InterPro" id="IPR000683">
    <property type="entry name" value="Gfo/Idh/MocA-like_OxRdtase_N"/>
</dbReference>
<feature type="region of interest" description="Disordered" evidence="3">
    <location>
        <begin position="1"/>
        <end position="20"/>
    </location>
</feature>
<dbReference type="PANTHER" id="PTHR22604:SF105">
    <property type="entry name" value="TRANS-1,2-DIHYDROBENZENE-1,2-DIOL DEHYDROGENASE"/>
    <property type="match status" value="1"/>
</dbReference>
<dbReference type="Pfam" id="PF22725">
    <property type="entry name" value="GFO_IDH_MocA_C3"/>
    <property type="match status" value="1"/>
</dbReference>
<gene>
    <name evidence="6" type="ORF">WDZ17_02805</name>
</gene>
<evidence type="ECO:0000259" key="5">
    <source>
        <dbReference type="Pfam" id="PF22725"/>
    </source>
</evidence>
<dbReference type="InterPro" id="IPR036291">
    <property type="entry name" value="NAD(P)-bd_dom_sf"/>
</dbReference>
<dbReference type="PANTHER" id="PTHR22604">
    <property type="entry name" value="OXIDOREDUCTASES"/>
    <property type="match status" value="1"/>
</dbReference>
<proteinExistence type="inferred from homology"/>
<evidence type="ECO:0000256" key="2">
    <source>
        <dbReference type="ARBA" id="ARBA00023002"/>
    </source>
</evidence>
<name>A0ABU8RGL1_9ACTN</name>
<dbReference type="EMBL" id="JBBIAA010000002">
    <property type="protein sequence ID" value="MEJ5944222.1"/>
    <property type="molecule type" value="Genomic_DNA"/>
</dbReference>
<dbReference type="Proteomes" id="UP001387100">
    <property type="component" value="Unassembled WGS sequence"/>
</dbReference>
<feature type="domain" description="GFO/IDH/MocA-like oxidoreductase" evidence="5">
    <location>
        <begin position="150"/>
        <end position="272"/>
    </location>
</feature>
<sequence length="358" mass="37317">MTDTSPATPPPAGADPRTPAPLRIGVLGAARITREALADPARRTGHRVVALAARDRGRAQEAAGALGAERVLDGYADVLGDPEVEVVYDPLANALHAPANLAAVRAGRHVLTEKPSAACAADARVVRDAAAAAGVHVVEAFHHLHHPVHRRLVELAVGGELGDLVRVEVDMLMPAPPADDPRWSLELGGGAVMDLGCYGLRTLRELAAQDPRHAGEPRVTGARAVERPGSPGVDAELVADLVLPSGAVGVVRSRMDGEELRFSCRLVGSRGEAYAPGFVKPQLDDRVVVRDGSGERTEHLGTRSSYDHQLDALARLLRGAPPVPGAPRLDADDAVATMELVDACYAAAGLAPRPAALG</sequence>
<keyword evidence="7" id="KW-1185">Reference proteome</keyword>